<name>A0A2S4PYA6_9PEZI</name>
<feature type="compositionally biased region" description="Polar residues" evidence="1">
    <location>
        <begin position="105"/>
        <end position="121"/>
    </location>
</feature>
<evidence type="ECO:0000313" key="2">
    <source>
        <dbReference type="EMBL" id="POS87005.1"/>
    </source>
</evidence>
<reference evidence="2 3" key="1">
    <citation type="submission" date="2017-10" db="EMBL/GenBank/DDBJ databases">
        <title>Development of genomic resources for the powdery mildew, Erysiphe pulchra.</title>
        <authorList>
            <person name="Wadl P.A."/>
            <person name="Mack B.M."/>
            <person name="Moore G."/>
            <person name="Beltz S.B."/>
        </authorList>
    </citation>
    <scope>NUCLEOTIDE SEQUENCE [LARGE SCALE GENOMIC DNA]</scope>
    <source>
        <strain evidence="2">Cflorida</strain>
    </source>
</reference>
<dbReference type="Proteomes" id="UP000237438">
    <property type="component" value="Unassembled WGS sequence"/>
</dbReference>
<proteinExistence type="predicted"/>
<dbReference type="AlphaFoldDB" id="A0A2S4PYA6"/>
<comment type="caution">
    <text evidence="2">The sequence shown here is derived from an EMBL/GenBank/DDBJ whole genome shotgun (WGS) entry which is preliminary data.</text>
</comment>
<keyword evidence="3" id="KW-1185">Reference proteome</keyword>
<organism evidence="2 3">
    <name type="scientific">Erysiphe pulchra</name>
    <dbReference type="NCBI Taxonomy" id="225359"/>
    <lineage>
        <taxon>Eukaryota</taxon>
        <taxon>Fungi</taxon>
        <taxon>Dikarya</taxon>
        <taxon>Ascomycota</taxon>
        <taxon>Pezizomycotina</taxon>
        <taxon>Leotiomycetes</taxon>
        <taxon>Erysiphales</taxon>
        <taxon>Erysiphaceae</taxon>
        <taxon>Erysiphe</taxon>
    </lineage>
</organism>
<sequence length="161" mass="18066">MDVDTEWDSEQEPKSDDSPTSNQKLRKKGLLIHDTLDSSIWSRDTTFSQKEDLPAQNAKLVIKAKGLMNFVGSYLEEMEIECSSTGTGFLALITETQATRDKSKTSWATRTANGNNISRNNPIWAPPRSSPLQGQGLEDRRIMIRHGKDHEARKTDSFLLG</sequence>
<feature type="compositionally biased region" description="Acidic residues" evidence="1">
    <location>
        <begin position="1"/>
        <end position="10"/>
    </location>
</feature>
<gene>
    <name evidence="2" type="ORF">EPUL_001908</name>
</gene>
<feature type="region of interest" description="Disordered" evidence="1">
    <location>
        <begin position="103"/>
        <end position="134"/>
    </location>
</feature>
<protein>
    <submittedName>
        <fullName evidence="2">Uncharacterized protein</fullName>
    </submittedName>
</protein>
<evidence type="ECO:0000256" key="1">
    <source>
        <dbReference type="SAM" id="MobiDB-lite"/>
    </source>
</evidence>
<accession>A0A2S4PYA6</accession>
<feature type="region of interest" description="Disordered" evidence="1">
    <location>
        <begin position="1"/>
        <end position="27"/>
    </location>
</feature>
<evidence type="ECO:0000313" key="3">
    <source>
        <dbReference type="Proteomes" id="UP000237438"/>
    </source>
</evidence>
<dbReference type="EMBL" id="PEDP01000209">
    <property type="protein sequence ID" value="POS87005.1"/>
    <property type="molecule type" value="Genomic_DNA"/>
</dbReference>